<dbReference type="InterPro" id="IPR036170">
    <property type="entry name" value="YezG-like_sf"/>
</dbReference>
<dbReference type="EMBL" id="JABBNI010000047">
    <property type="protein sequence ID" value="NMM64565.1"/>
    <property type="molecule type" value="Genomic_DNA"/>
</dbReference>
<dbReference type="Pfam" id="PF04634">
    <property type="entry name" value="YezG-like"/>
    <property type="match status" value="1"/>
</dbReference>
<reference evidence="1 2" key="1">
    <citation type="submission" date="2020-06" db="EMBL/GenBank/DDBJ databases">
        <title>Complete Genome Sequence of Clostridium muelleri sp. nov. P21T, an Acid-Alcohol Producing Acetogen Isolated from Old Hay.</title>
        <authorList>
            <person name="Duncan K.E."/>
            <person name="Tanner R.S."/>
        </authorList>
    </citation>
    <scope>NUCLEOTIDE SEQUENCE [LARGE SCALE GENOMIC DNA]</scope>
    <source>
        <strain evidence="1 2">P21</strain>
    </source>
</reference>
<accession>A0A7Y0EJF3</accession>
<dbReference type="RefSeq" id="WP_169299160.1">
    <property type="nucleotide sequence ID" value="NZ_JABBNI010000047.1"/>
</dbReference>
<dbReference type="AlphaFoldDB" id="A0A7Y0EJF3"/>
<evidence type="ECO:0000313" key="2">
    <source>
        <dbReference type="Proteomes" id="UP000537131"/>
    </source>
</evidence>
<dbReference type="InterPro" id="IPR006728">
    <property type="entry name" value="YezG-like"/>
</dbReference>
<dbReference type="SUPFAM" id="SSF160424">
    <property type="entry name" value="BH3703-like"/>
    <property type="match status" value="1"/>
</dbReference>
<sequence>MILKNNDINKIYNMIENKLEEIIPVEWEKIILYAEVTEDLVISYFYFYESNKREPVYSLDIDEEYNLDDEEVEELSDELDECLRELWKVFLLEKQKQWTNITMYINNKREFNIDYDYNDIRNEDPYKQHIIWRYEKLGLYPVKERERDVRIIEDYINVKRSN</sequence>
<dbReference type="NCBIfam" id="TIGR01741">
    <property type="entry name" value="staph_tand_hypo"/>
    <property type="match status" value="1"/>
</dbReference>
<protein>
    <submittedName>
        <fullName evidence="1">DUF600 family protein</fullName>
    </submittedName>
</protein>
<comment type="caution">
    <text evidence="1">The sequence shown here is derived from an EMBL/GenBank/DDBJ whole genome shotgun (WGS) entry which is preliminary data.</text>
</comment>
<organism evidence="1 2">
    <name type="scientific">Clostridium muellerianum</name>
    <dbReference type="NCBI Taxonomy" id="2716538"/>
    <lineage>
        <taxon>Bacteria</taxon>
        <taxon>Bacillati</taxon>
        <taxon>Bacillota</taxon>
        <taxon>Clostridia</taxon>
        <taxon>Eubacteriales</taxon>
        <taxon>Clostridiaceae</taxon>
        <taxon>Clostridium</taxon>
    </lineage>
</organism>
<dbReference type="Gene3D" id="3.30.500.20">
    <property type="entry name" value="BH3703-like domains"/>
    <property type="match status" value="1"/>
</dbReference>
<proteinExistence type="predicted"/>
<evidence type="ECO:0000313" key="1">
    <source>
        <dbReference type="EMBL" id="NMM64565.1"/>
    </source>
</evidence>
<keyword evidence="2" id="KW-1185">Reference proteome</keyword>
<name>A0A7Y0EJF3_9CLOT</name>
<dbReference type="Proteomes" id="UP000537131">
    <property type="component" value="Unassembled WGS sequence"/>
</dbReference>
<gene>
    <name evidence="1" type="ORF">HBE96_18325</name>
</gene>